<dbReference type="InterPro" id="IPR027356">
    <property type="entry name" value="NPH3_dom"/>
</dbReference>
<dbReference type="InterPro" id="IPR043454">
    <property type="entry name" value="NPH3/RPT2-like"/>
</dbReference>
<dbReference type="PANTHER" id="PTHR32370">
    <property type="entry name" value="OS12G0117600 PROTEIN"/>
    <property type="match status" value="1"/>
</dbReference>
<reference evidence="3 4" key="1">
    <citation type="submission" date="2021-05" db="EMBL/GenBank/DDBJ databases">
        <title>Genome Assembly of Synthetic Allotetraploid Brassica napus Reveals Homoeologous Exchanges between Subgenomes.</title>
        <authorList>
            <person name="Davis J.T."/>
        </authorList>
    </citation>
    <scope>NUCLEOTIDE SEQUENCE [LARGE SCALE GENOMIC DNA]</scope>
    <source>
        <strain evidence="4">cv. Da-Ae</strain>
        <tissue evidence="3">Seedling</tissue>
    </source>
</reference>
<evidence type="ECO:0000313" key="4">
    <source>
        <dbReference type="Proteomes" id="UP000824890"/>
    </source>
</evidence>
<dbReference type="EMBL" id="JAGKQM010000012">
    <property type="protein sequence ID" value="KAH0896838.1"/>
    <property type="molecule type" value="Genomic_DNA"/>
</dbReference>
<evidence type="ECO:0000313" key="3">
    <source>
        <dbReference type="EMBL" id="KAH0896838.1"/>
    </source>
</evidence>
<gene>
    <name evidence="3" type="ORF">HID58_046406</name>
</gene>
<evidence type="ECO:0000256" key="1">
    <source>
        <dbReference type="ARBA" id="ARBA00022786"/>
    </source>
</evidence>
<comment type="caution">
    <text evidence="3">The sequence shown here is derived from an EMBL/GenBank/DDBJ whole genome shotgun (WGS) entry which is preliminary data.</text>
</comment>
<keyword evidence="4" id="KW-1185">Reference proteome</keyword>
<accession>A0ABQ8AWH4</accession>
<sequence>MENIEGKQRIKIASSTVYMEEANYGCEEANYLDKRAFYNLKKSFQGLTSCERHKVSDSCMEAISMNACREQLVSGLSEELKGRDCLEWWIQKLSALGINIYTRVGVQSDSIIASLMPYTQESIKERINHPSQFPPWNVKDHNYIRYRDLPELERRVGQQLESVRLDDLLLPFGRVHVRCGHVDTVYRMLTSFLERVDEEDEESGYDTDSTGHHHGSLLKVGSEIAGDPYLNPVADLESFTMGGKILNFRNEIHFNSRFEIL</sequence>
<dbReference type="Pfam" id="PF03000">
    <property type="entry name" value="NPH3"/>
    <property type="match status" value="1"/>
</dbReference>
<feature type="domain" description="NPH3" evidence="2">
    <location>
        <begin position="151"/>
        <end position="235"/>
    </location>
</feature>
<name>A0ABQ8AWH4_BRANA</name>
<proteinExistence type="predicted"/>
<protein>
    <recommendedName>
        <fullName evidence="2">NPH3 domain-containing protein</fullName>
    </recommendedName>
</protein>
<keyword evidence="1" id="KW-0833">Ubl conjugation pathway</keyword>
<dbReference type="Proteomes" id="UP000824890">
    <property type="component" value="Unassembled WGS sequence"/>
</dbReference>
<evidence type="ECO:0000259" key="2">
    <source>
        <dbReference type="Pfam" id="PF03000"/>
    </source>
</evidence>
<organism evidence="3 4">
    <name type="scientific">Brassica napus</name>
    <name type="common">Rape</name>
    <dbReference type="NCBI Taxonomy" id="3708"/>
    <lineage>
        <taxon>Eukaryota</taxon>
        <taxon>Viridiplantae</taxon>
        <taxon>Streptophyta</taxon>
        <taxon>Embryophyta</taxon>
        <taxon>Tracheophyta</taxon>
        <taxon>Spermatophyta</taxon>
        <taxon>Magnoliopsida</taxon>
        <taxon>eudicotyledons</taxon>
        <taxon>Gunneridae</taxon>
        <taxon>Pentapetalae</taxon>
        <taxon>rosids</taxon>
        <taxon>malvids</taxon>
        <taxon>Brassicales</taxon>
        <taxon>Brassicaceae</taxon>
        <taxon>Brassiceae</taxon>
        <taxon>Brassica</taxon>
    </lineage>
</organism>